<keyword evidence="2" id="KW-1185">Reference proteome</keyword>
<protein>
    <submittedName>
        <fullName evidence="1">Uncharacterized protein</fullName>
    </submittedName>
</protein>
<comment type="caution">
    <text evidence="1">The sequence shown here is derived from an EMBL/GenBank/DDBJ whole genome shotgun (WGS) entry which is preliminary data.</text>
</comment>
<accession>A0ABS0R656</accession>
<sequence>MRSSTPLDTATITGTTRLPDSLCTHTPKCPTADSPDREAAHVVAAHPEQGWSLLCNGLLLFEDTGELLPDGRVIAPHRPVGVAA</sequence>
<organism evidence="1 2">
    <name type="scientific">Streptomyces javensis</name>
    <dbReference type="NCBI Taxonomy" id="114698"/>
    <lineage>
        <taxon>Bacteria</taxon>
        <taxon>Bacillati</taxon>
        <taxon>Actinomycetota</taxon>
        <taxon>Actinomycetes</taxon>
        <taxon>Kitasatosporales</taxon>
        <taxon>Streptomycetaceae</taxon>
        <taxon>Streptomyces</taxon>
        <taxon>Streptomyces violaceusniger group</taxon>
    </lineage>
</organism>
<gene>
    <name evidence="1" type="ORF">JBF12_07690</name>
</gene>
<dbReference type="EMBL" id="JAEEAQ010000046">
    <property type="protein sequence ID" value="MBI0312875.1"/>
    <property type="molecule type" value="Genomic_DNA"/>
</dbReference>
<proteinExistence type="predicted"/>
<reference evidence="1 2" key="1">
    <citation type="submission" date="2020-12" db="EMBL/GenBank/DDBJ databases">
        <authorList>
            <person name="Kusuma A.B."/>
            <person name="Nouioui I."/>
            <person name="Goodfellow M."/>
        </authorList>
    </citation>
    <scope>NUCLEOTIDE SEQUENCE [LARGE SCALE GENOMIC DNA]</scope>
    <source>
        <strain evidence="1 2">DSM 41764</strain>
    </source>
</reference>
<name>A0ABS0R656_9ACTN</name>
<evidence type="ECO:0000313" key="2">
    <source>
        <dbReference type="Proteomes" id="UP000638849"/>
    </source>
</evidence>
<evidence type="ECO:0000313" key="1">
    <source>
        <dbReference type="EMBL" id="MBI0312875.1"/>
    </source>
</evidence>
<dbReference type="Pfam" id="PF19462">
    <property type="entry name" value="DUF5999"/>
    <property type="match status" value="1"/>
</dbReference>
<dbReference type="Proteomes" id="UP000638849">
    <property type="component" value="Unassembled WGS sequence"/>
</dbReference>
<dbReference type="InterPro" id="IPR046041">
    <property type="entry name" value="DUF5999"/>
</dbReference>